<dbReference type="Proteomes" id="UP000248961">
    <property type="component" value="Unassembled WGS sequence"/>
</dbReference>
<dbReference type="InterPro" id="IPR023209">
    <property type="entry name" value="DAO"/>
</dbReference>
<feature type="binding site" evidence="6">
    <location>
        <position position="340"/>
    </location>
    <ligand>
        <name>D-dopa</name>
        <dbReference type="ChEBI" id="CHEBI:149689"/>
    </ligand>
</feature>
<feature type="binding site" evidence="6">
    <location>
        <position position="227"/>
    </location>
    <ligand>
        <name>FAD</name>
        <dbReference type="ChEBI" id="CHEBI:57692"/>
    </ligand>
</feature>
<dbReference type="PROSITE" id="PS50206">
    <property type="entry name" value="RHODANESE_3"/>
    <property type="match status" value="1"/>
</dbReference>
<feature type="binding site" evidence="6">
    <location>
        <begin position="72"/>
        <end position="73"/>
    </location>
    <ligand>
        <name>FAD</name>
        <dbReference type="ChEBI" id="CHEBI:57692"/>
    </ligand>
</feature>
<reference evidence="8 9" key="1">
    <citation type="submission" date="2018-02" db="EMBL/GenBank/DDBJ databases">
        <title>The genomes of Aspergillus section Nigri reveals drivers in fungal speciation.</title>
        <authorList>
            <consortium name="DOE Joint Genome Institute"/>
            <person name="Vesth T.C."/>
            <person name="Nybo J."/>
            <person name="Theobald S."/>
            <person name="Brandl J."/>
            <person name="Frisvad J.C."/>
            <person name="Nielsen K.F."/>
            <person name="Lyhne E.K."/>
            <person name="Kogle M.E."/>
            <person name="Kuo A."/>
            <person name="Riley R."/>
            <person name="Clum A."/>
            <person name="Nolan M."/>
            <person name="Lipzen A."/>
            <person name="Salamov A."/>
            <person name="Henrissat B."/>
            <person name="Wiebenga A."/>
            <person name="De vries R.P."/>
            <person name="Grigoriev I.V."/>
            <person name="Mortensen U.H."/>
            <person name="Andersen M.R."/>
            <person name="Baker S.E."/>
        </authorList>
    </citation>
    <scope>NUCLEOTIDE SEQUENCE [LARGE SCALE GENOMIC DNA]</scope>
    <source>
        <strain evidence="8 9">CBS 101889</strain>
    </source>
</reference>
<sequence>MPSDCISPLIFGENLSLGAASLKAANEFSTNVLVIGGGVTGLVTAWVLLDRGYHVTIVAKEWATWTQAHRLTSQIAGELWEYPPAVCGQHTDAISLANSKRWCMISYKIWDTIASDSQMAVISGVKMRPSHFFFPCAIEDDLAHGVRGFMRDRRLHRVPGINRQYGVVDAYEHLAPMIDTDRAMGWLMGLVQAKGARFVTEEIHGELYVQEDELLTRFKADAIVNATGLAGFTTAGDESCYPIRGALIRVINDNTNFPKINQAMTITADAVHSADEIVFIVPRNDNILLLGGIAEPHQQCLDYTLETPIVKRMRQRCEDFFPQLKNAQTDPDYPLAQGLRPFRGTNVRVERELRPIPSRIVHSYGQGGAGWSLAFGCAADVADLVAEAVQNLPAIPMAMPENPAKEVPREVKARL</sequence>
<dbReference type="OrthoDB" id="2015447at2759"/>
<dbReference type="GO" id="GO:0071949">
    <property type="term" value="F:FAD binding"/>
    <property type="evidence" value="ECO:0007669"/>
    <property type="project" value="InterPro"/>
</dbReference>
<keyword evidence="3" id="KW-0285">Flavoprotein</keyword>
<dbReference type="RefSeq" id="XP_025545763.1">
    <property type="nucleotide sequence ID" value="XM_025697947.1"/>
</dbReference>
<dbReference type="AlphaFoldDB" id="A0A395HGH4"/>
<name>A0A395HGH4_ASPHC</name>
<dbReference type="Gene3D" id="3.30.9.10">
    <property type="entry name" value="D-Amino Acid Oxidase, subunit A, domain 2"/>
    <property type="match status" value="1"/>
</dbReference>
<dbReference type="InterPro" id="IPR006076">
    <property type="entry name" value="FAD-dep_OxRdtase"/>
</dbReference>
<dbReference type="SUPFAM" id="SSF51971">
    <property type="entry name" value="Nucleotide-binding domain"/>
    <property type="match status" value="1"/>
</dbReference>
<evidence type="ECO:0000313" key="9">
    <source>
        <dbReference type="Proteomes" id="UP000248961"/>
    </source>
</evidence>
<dbReference type="Gene3D" id="3.40.50.720">
    <property type="entry name" value="NAD(P)-binding Rossmann-like Domain"/>
    <property type="match status" value="1"/>
</dbReference>
<keyword evidence="9" id="KW-1185">Reference proteome</keyword>
<keyword evidence="4 6" id="KW-0274">FAD</keyword>
<evidence type="ECO:0000256" key="3">
    <source>
        <dbReference type="ARBA" id="ARBA00022630"/>
    </source>
</evidence>
<dbReference type="VEuPathDB" id="FungiDB:BO97DRAFT_439042"/>
<dbReference type="STRING" id="1450537.A0A395HGH4"/>
<evidence type="ECO:0000259" key="7">
    <source>
        <dbReference type="PROSITE" id="PS50206"/>
    </source>
</evidence>
<dbReference type="SUPFAM" id="SSF54373">
    <property type="entry name" value="FAD-linked reductases, C-terminal domain"/>
    <property type="match status" value="1"/>
</dbReference>
<dbReference type="EMBL" id="KZ824370">
    <property type="protein sequence ID" value="RAL06609.1"/>
    <property type="molecule type" value="Genomic_DNA"/>
</dbReference>
<feature type="domain" description="Rhodanese" evidence="7">
    <location>
        <begin position="32"/>
        <end position="74"/>
    </location>
</feature>
<dbReference type="InterPro" id="IPR001763">
    <property type="entry name" value="Rhodanese-like_dom"/>
</dbReference>
<proteinExistence type="inferred from homology"/>
<protein>
    <submittedName>
        <fullName evidence="8">FAD dependent oxidoreductase</fullName>
    </submittedName>
</protein>
<accession>A0A395HGH4</accession>
<dbReference type="GeneID" id="37202236"/>
<dbReference type="Pfam" id="PF01266">
    <property type="entry name" value="DAO"/>
    <property type="match status" value="1"/>
</dbReference>
<dbReference type="GO" id="GO:0019478">
    <property type="term" value="P:D-amino acid catabolic process"/>
    <property type="evidence" value="ECO:0007669"/>
    <property type="project" value="TreeGrafter"/>
</dbReference>
<feature type="binding site" evidence="6">
    <location>
        <position position="368"/>
    </location>
    <ligand>
        <name>D-dopa</name>
        <dbReference type="ChEBI" id="CHEBI:149689"/>
    </ligand>
</feature>
<evidence type="ECO:0000256" key="6">
    <source>
        <dbReference type="PIRSR" id="PIRSR000189-1"/>
    </source>
</evidence>
<dbReference type="GO" id="GO:0005737">
    <property type="term" value="C:cytoplasm"/>
    <property type="evidence" value="ECO:0007669"/>
    <property type="project" value="TreeGrafter"/>
</dbReference>
<dbReference type="PIRSF" id="PIRSF000189">
    <property type="entry name" value="D-aa_oxidase"/>
    <property type="match status" value="1"/>
</dbReference>
<dbReference type="PANTHER" id="PTHR11530">
    <property type="entry name" value="D-AMINO ACID OXIDASE"/>
    <property type="match status" value="1"/>
</dbReference>
<dbReference type="PANTHER" id="PTHR11530:SF25">
    <property type="entry name" value="FAD DEPENDENT OXIDOREDUCTASE DOMAIN-CONTAINING PROTEIN"/>
    <property type="match status" value="1"/>
</dbReference>
<evidence type="ECO:0000256" key="4">
    <source>
        <dbReference type="ARBA" id="ARBA00022827"/>
    </source>
</evidence>
<keyword evidence="5" id="KW-0560">Oxidoreductase</keyword>
<comment type="cofactor">
    <cofactor evidence="1 6">
        <name>FAD</name>
        <dbReference type="ChEBI" id="CHEBI:57692"/>
    </cofactor>
</comment>
<gene>
    <name evidence="8" type="ORF">BO97DRAFT_439042</name>
</gene>
<organism evidence="8 9">
    <name type="scientific">Aspergillus homomorphus (strain CBS 101889)</name>
    <dbReference type="NCBI Taxonomy" id="1450537"/>
    <lineage>
        <taxon>Eukaryota</taxon>
        <taxon>Fungi</taxon>
        <taxon>Dikarya</taxon>
        <taxon>Ascomycota</taxon>
        <taxon>Pezizomycotina</taxon>
        <taxon>Eurotiomycetes</taxon>
        <taxon>Eurotiomycetidae</taxon>
        <taxon>Eurotiales</taxon>
        <taxon>Aspergillaceae</taxon>
        <taxon>Aspergillus</taxon>
        <taxon>Aspergillus subgen. Circumdati</taxon>
    </lineage>
</organism>
<dbReference type="GO" id="GO:0003884">
    <property type="term" value="F:D-amino-acid oxidase activity"/>
    <property type="evidence" value="ECO:0007669"/>
    <property type="project" value="InterPro"/>
</dbReference>
<evidence type="ECO:0000256" key="5">
    <source>
        <dbReference type="ARBA" id="ARBA00023002"/>
    </source>
</evidence>
<evidence type="ECO:0000313" key="8">
    <source>
        <dbReference type="EMBL" id="RAL06609.1"/>
    </source>
</evidence>
<evidence type="ECO:0000256" key="2">
    <source>
        <dbReference type="ARBA" id="ARBA00006730"/>
    </source>
</evidence>
<comment type="similarity">
    <text evidence="2">Belongs to the DAMOX/DASOX family.</text>
</comment>
<evidence type="ECO:0000256" key="1">
    <source>
        <dbReference type="ARBA" id="ARBA00001974"/>
    </source>
</evidence>